<protein>
    <submittedName>
        <fullName evidence="2">Uncharacterized protein</fullName>
    </submittedName>
</protein>
<sequence length="83" mass="8308">MGYLVVAVVELEAEPEELGEGVELSAVPPLLPVHGLYSLGGGEVEGWEEDGLEEGAEDGSEGAEATGEVAGSGMPASRVLAGV</sequence>
<name>A0A8J2FX63_9BACT</name>
<comment type="caution">
    <text evidence="2">The sequence shown here is derived from an EMBL/GenBank/DDBJ whole genome shotgun (WGS) entry which is preliminary data.</text>
</comment>
<gene>
    <name evidence="2" type="ORF">MPNT_60015</name>
</gene>
<dbReference type="Proteomes" id="UP000663859">
    <property type="component" value="Unassembled WGS sequence"/>
</dbReference>
<evidence type="ECO:0000313" key="3">
    <source>
        <dbReference type="Proteomes" id="UP000663859"/>
    </source>
</evidence>
<dbReference type="EMBL" id="CAJNOB010000056">
    <property type="protein sequence ID" value="CAF0703495.1"/>
    <property type="molecule type" value="Genomic_DNA"/>
</dbReference>
<keyword evidence="3" id="KW-1185">Reference proteome</keyword>
<reference evidence="2" key="1">
    <citation type="submission" date="2021-02" db="EMBL/GenBank/DDBJ databases">
        <authorList>
            <person name="Cremers G."/>
            <person name="Picone N."/>
        </authorList>
    </citation>
    <scope>NUCLEOTIDE SEQUENCE</scope>
    <source>
        <strain evidence="2">PQ17</strain>
    </source>
</reference>
<evidence type="ECO:0000313" key="2">
    <source>
        <dbReference type="EMBL" id="CAF0703495.1"/>
    </source>
</evidence>
<feature type="compositionally biased region" description="Acidic residues" evidence="1">
    <location>
        <begin position="45"/>
        <end position="61"/>
    </location>
</feature>
<dbReference type="AlphaFoldDB" id="A0A8J2FX63"/>
<proteinExistence type="predicted"/>
<evidence type="ECO:0000256" key="1">
    <source>
        <dbReference type="SAM" id="MobiDB-lite"/>
    </source>
</evidence>
<accession>A0A8J2FX63</accession>
<dbReference type="RefSeq" id="WP_174582400.1">
    <property type="nucleotide sequence ID" value="NZ_CAJNOB010000056.1"/>
</dbReference>
<feature type="region of interest" description="Disordered" evidence="1">
    <location>
        <begin position="42"/>
        <end position="83"/>
    </location>
</feature>
<organism evidence="2 3">
    <name type="scientific">Candidatus Methylacidithermus pantelleriae</name>
    <dbReference type="NCBI Taxonomy" id="2744239"/>
    <lineage>
        <taxon>Bacteria</taxon>
        <taxon>Pseudomonadati</taxon>
        <taxon>Verrucomicrobiota</taxon>
        <taxon>Methylacidiphilae</taxon>
        <taxon>Methylacidiphilales</taxon>
        <taxon>Methylacidiphilaceae</taxon>
        <taxon>Candidatus Methylacidithermus</taxon>
    </lineage>
</organism>